<dbReference type="Proteomes" id="UP000184330">
    <property type="component" value="Unassembled WGS sequence"/>
</dbReference>
<dbReference type="Pfam" id="PF24883">
    <property type="entry name" value="NPHP3_N"/>
    <property type="match status" value="1"/>
</dbReference>
<feature type="repeat" description="ANK" evidence="3">
    <location>
        <begin position="844"/>
        <end position="876"/>
    </location>
</feature>
<feature type="repeat" description="ANK" evidence="3">
    <location>
        <begin position="744"/>
        <end position="776"/>
    </location>
</feature>
<dbReference type="Gene3D" id="3.40.50.300">
    <property type="entry name" value="P-loop containing nucleotide triphosphate hydrolases"/>
    <property type="match status" value="1"/>
</dbReference>
<evidence type="ECO:0000259" key="5">
    <source>
        <dbReference type="Pfam" id="PF24883"/>
    </source>
</evidence>
<dbReference type="InterPro" id="IPR002110">
    <property type="entry name" value="Ankyrin_rpt"/>
</dbReference>
<feature type="repeat" description="ANK" evidence="3">
    <location>
        <begin position="677"/>
        <end position="709"/>
    </location>
</feature>
<reference evidence="6 7" key="1">
    <citation type="submission" date="2016-03" db="EMBL/GenBank/DDBJ databases">
        <authorList>
            <person name="Ploux O."/>
        </authorList>
    </citation>
    <scope>NUCLEOTIDE SEQUENCE [LARGE SCALE GENOMIC DNA]</scope>
    <source>
        <strain evidence="6 7">UAMH 11012</strain>
    </source>
</reference>
<proteinExistence type="predicted"/>
<dbReference type="InterPro" id="IPR054471">
    <property type="entry name" value="GPIID_WHD"/>
</dbReference>
<dbReference type="PRINTS" id="PR01415">
    <property type="entry name" value="ANKYRIN"/>
</dbReference>
<dbReference type="PROSITE" id="PS50297">
    <property type="entry name" value="ANK_REP_REGION"/>
    <property type="match status" value="6"/>
</dbReference>
<dbReference type="AlphaFoldDB" id="A0A1L7XRG9"/>
<dbReference type="Pfam" id="PF13637">
    <property type="entry name" value="Ank_4"/>
    <property type="match status" value="1"/>
</dbReference>
<dbReference type="Pfam" id="PF22939">
    <property type="entry name" value="WHD_GPIID"/>
    <property type="match status" value="1"/>
</dbReference>
<dbReference type="SMART" id="SM00248">
    <property type="entry name" value="ANK"/>
    <property type="match status" value="9"/>
</dbReference>
<dbReference type="PROSITE" id="PS50088">
    <property type="entry name" value="ANK_REPEAT"/>
    <property type="match status" value="7"/>
</dbReference>
<name>A0A1L7XRG9_9HELO</name>
<dbReference type="InterPro" id="IPR027417">
    <property type="entry name" value="P-loop_NTPase"/>
</dbReference>
<dbReference type="OrthoDB" id="195446at2759"/>
<keyword evidence="2 3" id="KW-0040">ANK repeat</keyword>
<dbReference type="CDD" id="cd02249">
    <property type="entry name" value="ZZ"/>
    <property type="match status" value="1"/>
</dbReference>
<dbReference type="InterPro" id="IPR036770">
    <property type="entry name" value="Ankyrin_rpt-contain_sf"/>
</dbReference>
<feature type="repeat" description="ANK" evidence="3">
    <location>
        <begin position="777"/>
        <end position="809"/>
    </location>
</feature>
<protein>
    <submittedName>
        <fullName evidence="6">Related to 2-5A-dependent ribonuclease</fullName>
    </submittedName>
</protein>
<dbReference type="EMBL" id="FJOG01000045">
    <property type="protein sequence ID" value="CZR67605.1"/>
    <property type="molecule type" value="Genomic_DNA"/>
</dbReference>
<dbReference type="SUPFAM" id="SSF48403">
    <property type="entry name" value="Ankyrin repeat"/>
    <property type="match status" value="1"/>
</dbReference>
<feature type="repeat" description="ANK" evidence="3">
    <location>
        <begin position="877"/>
        <end position="909"/>
    </location>
</feature>
<keyword evidence="1" id="KW-0677">Repeat</keyword>
<feature type="domain" description="Nephrocystin 3-like N-terminal" evidence="5">
    <location>
        <begin position="190"/>
        <end position="355"/>
    </location>
</feature>
<dbReference type="SUPFAM" id="SSF52540">
    <property type="entry name" value="P-loop containing nucleoside triphosphate hydrolases"/>
    <property type="match status" value="1"/>
</dbReference>
<keyword evidence="7" id="KW-1185">Reference proteome</keyword>
<dbReference type="PANTHER" id="PTHR24188:SF29">
    <property type="entry name" value="GH09064P"/>
    <property type="match status" value="1"/>
</dbReference>
<evidence type="ECO:0000259" key="4">
    <source>
        <dbReference type="Pfam" id="PF22939"/>
    </source>
</evidence>
<dbReference type="InterPro" id="IPR056884">
    <property type="entry name" value="NPHP3-like_N"/>
</dbReference>
<feature type="repeat" description="ANK" evidence="3">
    <location>
        <begin position="711"/>
        <end position="743"/>
    </location>
</feature>
<feature type="domain" description="GPI inositol-deacylase winged helix" evidence="4">
    <location>
        <begin position="464"/>
        <end position="543"/>
    </location>
</feature>
<organism evidence="6 7">
    <name type="scientific">Phialocephala subalpina</name>
    <dbReference type="NCBI Taxonomy" id="576137"/>
    <lineage>
        <taxon>Eukaryota</taxon>
        <taxon>Fungi</taxon>
        <taxon>Dikarya</taxon>
        <taxon>Ascomycota</taxon>
        <taxon>Pezizomycotina</taxon>
        <taxon>Leotiomycetes</taxon>
        <taxon>Helotiales</taxon>
        <taxon>Mollisiaceae</taxon>
        <taxon>Phialocephala</taxon>
        <taxon>Phialocephala fortinii species complex</taxon>
    </lineage>
</organism>
<evidence type="ECO:0000256" key="1">
    <source>
        <dbReference type="ARBA" id="ARBA00022737"/>
    </source>
</evidence>
<dbReference type="Gene3D" id="1.25.40.20">
    <property type="entry name" value="Ankyrin repeat-containing domain"/>
    <property type="match status" value="4"/>
</dbReference>
<evidence type="ECO:0000313" key="7">
    <source>
        <dbReference type="Proteomes" id="UP000184330"/>
    </source>
</evidence>
<accession>A0A1L7XRG9</accession>
<evidence type="ECO:0000256" key="2">
    <source>
        <dbReference type="ARBA" id="ARBA00023043"/>
    </source>
</evidence>
<dbReference type="PANTHER" id="PTHR24188">
    <property type="entry name" value="ANKYRIN REPEAT PROTEIN"/>
    <property type="match status" value="1"/>
</dbReference>
<evidence type="ECO:0000256" key="3">
    <source>
        <dbReference type="PROSITE-ProRule" id="PRU00023"/>
    </source>
</evidence>
<dbReference type="Pfam" id="PF12796">
    <property type="entry name" value="Ank_2"/>
    <property type="match status" value="3"/>
</dbReference>
<feature type="repeat" description="ANK" evidence="3">
    <location>
        <begin position="810"/>
        <end position="834"/>
    </location>
</feature>
<dbReference type="STRING" id="576137.A0A1L7XRG9"/>
<sequence length="1009" mass="114109">MSFGFSVGDFVAVLQMANTIRDRFIGAPEQFKAISNEVTGLSNVLRDIESVQSQQELTDWQKNALVPVLKECHTVLVALGKVVDENCYLKPLNSHSFRDKSRRIWKRVTWEPAEVQELRSRVVLNIGLLSAFNGSLISKVTLGTKDEVERLHTRQDMRERHEEHQTILDWLTPIDYAAQQQDFISRRQAGTGQWLLNSDEFQTWLNTDNQTLFCPGIPGAGKTILTAVAINDLTTRFQNDPGVSIAYLYCNFRRKDEQKAQDLLASLLKQLSEERSSLPDSVKSLYNKHKEKRTRPSLDEISRALQSVASAYSRVIIIVDALDECQASDGCRMTFLTEIFSLQTKTRANLFATSRFIPDITEKFNGSTIFEIRAHDKDVRQYLDSRISQSGQKLLETHREEIKTEITKAVDGMFLLAQLHFESVSTKKTLKKMKDVLKNLPTGPKAYDYAYEEAMKRIGAHDTDSEELAKQVLSWITCSKRPLSVSELQYALAVEVDKAELDEENLPQLEDMVSVCAGLVTIDEESSIIRLVHYTTQEYFERTQRQWFPDAQTNITIVCVSYLSFDEFKSGICENDEEFEQRLQLNKLYDYAAHNWGHHARQASTLCRDVIEFLQKQAQVEASSQALIAVKRWSGHRKYSQNVPKQMTSLHLAAYFGVDEAVQFLIGSDNPDPEDNYGQTPLLWATMNGHEAVVKLLLDKGAELETKDIEYSQTPLSWAAINGHEVVVKLLLDKGAELETKDNYGRTPLLWAARNEHEAVVKQLLDKGAELETKDNYGRTPLSRAAKDGYEAVVKLLLDNGAELETKDNYGRTPLLWAAQNGHEAVLKLLLATGEIDADVKGSDGRTPLWWAARHGDGAVKLLLATDRVNVDSVDRYNSTPLSIAARMGHRDVVTFLLSQSLSLTVKDNFGRTPLWWARRAGYPYIADLLLEKYKENGILIQEDDLPTTIISVPSDESSGYCDICVLGISEEDSYYHCRVCNNGDFDICEGCFTMNAYCLDQSHTLIKK</sequence>
<evidence type="ECO:0000313" key="6">
    <source>
        <dbReference type="EMBL" id="CZR67605.1"/>
    </source>
</evidence>
<gene>
    <name evidence="6" type="ORF">PAC_17504</name>
</gene>